<keyword evidence="2" id="KW-0472">Membrane</keyword>
<keyword evidence="4" id="KW-1185">Reference proteome</keyword>
<dbReference type="InterPro" id="IPR010026">
    <property type="entry name" value="Phage_holin_LL-H"/>
</dbReference>
<keyword evidence="2" id="KW-1133">Transmembrane helix</keyword>
<comment type="caution">
    <text evidence="3">The sequence shown here is derived from an EMBL/GenBank/DDBJ whole genome shotgun (WGS) entry which is preliminary data.</text>
</comment>
<evidence type="ECO:0008006" key="5">
    <source>
        <dbReference type="Google" id="ProtNLM"/>
    </source>
</evidence>
<evidence type="ECO:0000256" key="2">
    <source>
        <dbReference type="SAM" id="Phobius"/>
    </source>
</evidence>
<feature type="transmembrane region" description="Helical" evidence="2">
    <location>
        <begin position="12"/>
        <end position="34"/>
    </location>
</feature>
<name>A0A850EK99_9BACL</name>
<keyword evidence="2" id="KW-0812">Transmembrane</keyword>
<sequence length="120" mass="13318">MQTIIDQAQPYITTIVLAIVGALATAALGVIALLKSRLQAWLDGKLSIQQREMLHKIATEGFAYAQTVFKNLGGEEKLQEALKYAEEQLQKKNIKVSTLEIRAAVEDAYLKYKATVLPKE</sequence>
<dbReference type="EMBL" id="JABWCS010000170">
    <property type="protein sequence ID" value="NUU58982.1"/>
    <property type="molecule type" value="Genomic_DNA"/>
</dbReference>
<gene>
    <name evidence="3" type="ORF">HPT30_01040</name>
</gene>
<dbReference type="Proteomes" id="UP000564806">
    <property type="component" value="Unassembled WGS sequence"/>
</dbReference>
<evidence type="ECO:0000256" key="1">
    <source>
        <dbReference type="SAM" id="Coils"/>
    </source>
</evidence>
<reference evidence="3" key="1">
    <citation type="submission" date="2020-06" db="EMBL/GenBank/DDBJ databases">
        <title>Paenibacillus sp. nov., isolated from soil.</title>
        <authorList>
            <person name="Seo Y.L."/>
        </authorList>
    </citation>
    <scope>NUCLEOTIDE SEQUENCE [LARGE SCALE GENOMIC DNA]</scope>
    <source>
        <strain evidence="3">JW14</strain>
    </source>
</reference>
<dbReference type="Pfam" id="PF09682">
    <property type="entry name" value="Phage_holin_6_1"/>
    <property type="match status" value="1"/>
</dbReference>
<keyword evidence="1" id="KW-0175">Coiled coil</keyword>
<evidence type="ECO:0000313" key="3">
    <source>
        <dbReference type="EMBL" id="NUU58982.1"/>
    </source>
</evidence>
<dbReference type="AlphaFoldDB" id="A0A850EK99"/>
<protein>
    <recommendedName>
        <fullName evidence="5">Phage holin</fullName>
    </recommendedName>
</protein>
<dbReference type="RefSeq" id="WP_175369699.1">
    <property type="nucleotide sequence ID" value="NZ_JABWCS010000170.1"/>
</dbReference>
<organism evidence="3 4">
    <name type="scientific">Paenibacillus agri</name>
    <dbReference type="NCBI Taxonomy" id="2744309"/>
    <lineage>
        <taxon>Bacteria</taxon>
        <taxon>Bacillati</taxon>
        <taxon>Bacillota</taxon>
        <taxon>Bacilli</taxon>
        <taxon>Bacillales</taxon>
        <taxon>Paenibacillaceae</taxon>
        <taxon>Paenibacillus</taxon>
    </lineage>
</organism>
<feature type="coiled-coil region" evidence="1">
    <location>
        <begin position="75"/>
        <end position="102"/>
    </location>
</feature>
<evidence type="ECO:0000313" key="4">
    <source>
        <dbReference type="Proteomes" id="UP000564806"/>
    </source>
</evidence>
<accession>A0A850EK99</accession>
<proteinExistence type="predicted"/>